<gene>
    <name evidence="2" type="ORF">L2737_16315</name>
</gene>
<reference evidence="2 3" key="1">
    <citation type="submission" date="2022-01" db="EMBL/GenBank/DDBJ databases">
        <title>Whole genome-based taxonomy of the Shewanellaceae.</title>
        <authorList>
            <person name="Martin-Rodriguez A.J."/>
        </authorList>
    </citation>
    <scope>NUCLEOTIDE SEQUENCE [LARGE SCALE GENOMIC DNA]</scope>
    <source>
        <strain evidence="2 3">DSM 24955</strain>
    </source>
</reference>
<dbReference type="InterPro" id="IPR016181">
    <property type="entry name" value="Acyl_CoA_acyltransferase"/>
</dbReference>
<evidence type="ECO:0000313" key="2">
    <source>
        <dbReference type="EMBL" id="MCL1046871.1"/>
    </source>
</evidence>
<keyword evidence="3" id="KW-1185">Reference proteome</keyword>
<name>A0ABT0KTI5_9GAMM</name>
<proteinExistence type="predicted"/>
<dbReference type="PANTHER" id="PTHR43792">
    <property type="entry name" value="GNAT FAMILY, PUTATIVE (AFU_ORTHOLOGUE AFUA_3G00765)-RELATED-RELATED"/>
    <property type="match status" value="1"/>
</dbReference>
<dbReference type="InterPro" id="IPR000182">
    <property type="entry name" value="GNAT_dom"/>
</dbReference>
<evidence type="ECO:0000313" key="3">
    <source>
        <dbReference type="Proteomes" id="UP001202134"/>
    </source>
</evidence>
<organism evidence="2 3">
    <name type="scientific">Shewanella electrodiphila</name>
    <dbReference type="NCBI Taxonomy" id="934143"/>
    <lineage>
        <taxon>Bacteria</taxon>
        <taxon>Pseudomonadati</taxon>
        <taxon>Pseudomonadota</taxon>
        <taxon>Gammaproteobacteria</taxon>
        <taxon>Alteromonadales</taxon>
        <taxon>Shewanellaceae</taxon>
        <taxon>Shewanella</taxon>
    </lineage>
</organism>
<dbReference type="PROSITE" id="PS51186">
    <property type="entry name" value="GNAT"/>
    <property type="match status" value="1"/>
</dbReference>
<evidence type="ECO:0000259" key="1">
    <source>
        <dbReference type="PROSITE" id="PS51186"/>
    </source>
</evidence>
<dbReference type="InterPro" id="IPR051531">
    <property type="entry name" value="N-acetyltransferase"/>
</dbReference>
<dbReference type="PANTHER" id="PTHR43792:SF1">
    <property type="entry name" value="N-ACETYLTRANSFERASE DOMAIN-CONTAINING PROTEIN"/>
    <property type="match status" value="1"/>
</dbReference>
<feature type="domain" description="N-acetyltransferase" evidence="1">
    <location>
        <begin position="9"/>
        <end position="179"/>
    </location>
</feature>
<dbReference type="Pfam" id="PF13302">
    <property type="entry name" value="Acetyltransf_3"/>
    <property type="match status" value="1"/>
</dbReference>
<accession>A0ABT0KTI5</accession>
<comment type="caution">
    <text evidence="2">The sequence shown here is derived from an EMBL/GenBank/DDBJ whole genome shotgun (WGS) entry which is preliminary data.</text>
</comment>
<dbReference type="Proteomes" id="UP001202134">
    <property type="component" value="Unassembled WGS sequence"/>
</dbReference>
<dbReference type="RefSeq" id="WP_248956414.1">
    <property type="nucleotide sequence ID" value="NZ_JAKIKU010000009.1"/>
</dbReference>
<sequence length="180" mass="20498">MTVITTERLTISLMTLNDADLLFELDQNPVVMKYINGGKKTTQQEIDEVFIPRLASYLNPVKDWGLWKVFLNDKQFAGWILIRPMGFFTESPEFNNIEIGWRFKQETWGKGVATESATAVIKHIVSHQQNVKKFSAIADKHNSASINIMVKLGMTYQKTIVHPDVDGEVDVVLYSMDSTQ</sequence>
<dbReference type="Gene3D" id="3.40.630.30">
    <property type="match status" value="1"/>
</dbReference>
<dbReference type="EMBL" id="JAKIKU010000009">
    <property type="protein sequence ID" value="MCL1046871.1"/>
    <property type="molecule type" value="Genomic_DNA"/>
</dbReference>
<protein>
    <submittedName>
        <fullName evidence="2">GNAT family N-acetyltransferase</fullName>
    </submittedName>
</protein>
<dbReference type="SUPFAM" id="SSF55729">
    <property type="entry name" value="Acyl-CoA N-acyltransferases (Nat)"/>
    <property type="match status" value="1"/>
</dbReference>